<name>A0AA36PKQ0_YERMO</name>
<gene>
    <name evidence="2" type="primary">tadF</name>
    <name evidence="2" type="ORF">ERS008502_03934</name>
</gene>
<organism evidence="2 3">
    <name type="scientific">Yersinia mollaretii</name>
    <dbReference type="NCBI Taxonomy" id="33060"/>
    <lineage>
        <taxon>Bacteria</taxon>
        <taxon>Pseudomonadati</taxon>
        <taxon>Pseudomonadota</taxon>
        <taxon>Gammaproteobacteria</taxon>
        <taxon>Enterobacterales</taxon>
        <taxon>Yersiniaceae</taxon>
        <taxon>Yersinia</taxon>
    </lineage>
</organism>
<sequence>MYKKINHNNFILNRCGAVIVEFVFVVFIITLLIKILITVATYQSTVGKLDRISYSISGIVRERERLYGGNERLSQAQYNELTELTKKMLSNSGLSNKNITMKIESLSFINATKLKEPDFHNSPVYSSGSCEPTRSLKDMTQLSPYSNSGRWIPLYQVTLCLLPTASWYNMLINQGGAATPIKSSAVTIGR</sequence>
<protein>
    <submittedName>
        <fullName evidence="2">Tight adherance operon protein</fullName>
    </submittedName>
</protein>
<dbReference type="Proteomes" id="UP000040841">
    <property type="component" value="Unassembled WGS sequence"/>
</dbReference>
<proteinExistence type="predicted"/>
<dbReference type="RefSeq" id="WP_049679280.1">
    <property type="nucleotide sequence ID" value="NZ_CABHYS010000009.1"/>
</dbReference>
<reference evidence="2 3" key="1">
    <citation type="submission" date="2015-03" db="EMBL/GenBank/DDBJ databases">
        <authorList>
            <consortium name="Pathogen Informatics"/>
            <person name="Murphy D."/>
        </authorList>
    </citation>
    <scope>NUCLEOTIDE SEQUENCE [LARGE SCALE GENOMIC DNA]</scope>
    <source>
        <strain evidence="2 3">FE82747</strain>
    </source>
</reference>
<keyword evidence="1" id="KW-0812">Transmembrane</keyword>
<keyword evidence="1" id="KW-0472">Membrane</keyword>
<evidence type="ECO:0000313" key="3">
    <source>
        <dbReference type="Proteomes" id="UP000040841"/>
    </source>
</evidence>
<feature type="transmembrane region" description="Helical" evidence="1">
    <location>
        <begin position="12"/>
        <end position="37"/>
    </location>
</feature>
<keyword evidence="1" id="KW-1133">Transmembrane helix</keyword>
<dbReference type="AlphaFoldDB" id="A0AA36PKQ0"/>
<evidence type="ECO:0000256" key="1">
    <source>
        <dbReference type="SAM" id="Phobius"/>
    </source>
</evidence>
<dbReference type="EMBL" id="CQBM01000016">
    <property type="protein sequence ID" value="CNI66968.1"/>
    <property type="molecule type" value="Genomic_DNA"/>
</dbReference>
<dbReference type="Pfam" id="PF16964">
    <property type="entry name" value="TadF"/>
    <property type="match status" value="1"/>
</dbReference>
<comment type="caution">
    <text evidence="2">The sequence shown here is derived from an EMBL/GenBank/DDBJ whole genome shotgun (WGS) entry which is preliminary data.</text>
</comment>
<dbReference type="InterPro" id="IPR031582">
    <property type="entry name" value="TadF"/>
</dbReference>
<accession>A0AA36PKQ0</accession>
<evidence type="ECO:0000313" key="2">
    <source>
        <dbReference type="EMBL" id="CNI66968.1"/>
    </source>
</evidence>